<dbReference type="Pfam" id="PF07980">
    <property type="entry name" value="SusD_RagB"/>
    <property type="match status" value="1"/>
</dbReference>
<gene>
    <name evidence="9" type="ORF">ACFFI0_17415</name>
</gene>
<protein>
    <submittedName>
        <fullName evidence="9">RagB/SusD family nutrient uptake outer membrane protein</fullName>
    </submittedName>
</protein>
<dbReference type="InterPro" id="IPR033985">
    <property type="entry name" value="SusD-like_N"/>
</dbReference>
<evidence type="ECO:0000256" key="6">
    <source>
        <dbReference type="SAM" id="SignalP"/>
    </source>
</evidence>
<accession>A0ABV6HN84</accession>
<feature type="signal peptide" evidence="6">
    <location>
        <begin position="1"/>
        <end position="20"/>
    </location>
</feature>
<proteinExistence type="inferred from homology"/>
<dbReference type="SUPFAM" id="SSF48452">
    <property type="entry name" value="TPR-like"/>
    <property type="match status" value="1"/>
</dbReference>
<dbReference type="Proteomes" id="UP001589774">
    <property type="component" value="Unassembled WGS sequence"/>
</dbReference>
<dbReference type="EMBL" id="JBHLWO010000002">
    <property type="protein sequence ID" value="MFC0320107.1"/>
    <property type="molecule type" value="Genomic_DNA"/>
</dbReference>
<evidence type="ECO:0000313" key="10">
    <source>
        <dbReference type="Proteomes" id="UP001589774"/>
    </source>
</evidence>
<comment type="subcellular location">
    <subcellularLocation>
        <location evidence="1">Cell outer membrane</location>
    </subcellularLocation>
</comment>
<feature type="domain" description="SusD-like N-terminal" evidence="8">
    <location>
        <begin position="75"/>
        <end position="220"/>
    </location>
</feature>
<dbReference type="Gene3D" id="1.25.40.390">
    <property type="match status" value="1"/>
</dbReference>
<evidence type="ECO:0000256" key="2">
    <source>
        <dbReference type="ARBA" id="ARBA00006275"/>
    </source>
</evidence>
<evidence type="ECO:0000256" key="3">
    <source>
        <dbReference type="ARBA" id="ARBA00022729"/>
    </source>
</evidence>
<evidence type="ECO:0000259" key="8">
    <source>
        <dbReference type="Pfam" id="PF14322"/>
    </source>
</evidence>
<evidence type="ECO:0000256" key="4">
    <source>
        <dbReference type="ARBA" id="ARBA00023136"/>
    </source>
</evidence>
<name>A0ABV6HN84_9SPHI</name>
<dbReference type="InterPro" id="IPR011990">
    <property type="entry name" value="TPR-like_helical_dom_sf"/>
</dbReference>
<comment type="similarity">
    <text evidence="2">Belongs to the SusD family.</text>
</comment>
<comment type="caution">
    <text evidence="9">The sequence shown here is derived from an EMBL/GenBank/DDBJ whole genome shotgun (WGS) entry which is preliminary data.</text>
</comment>
<feature type="chain" id="PRO_5047184319" evidence="6">
    <location>
        <begin position="21"/>
        <end position="520"/>
    </location>
</feature>
<organism evidence="9 10">
    <name type="scientific">Olivibacter oleidegradans</name>
    <dbReference type="NCBI Taxonomy" id="760123"/>
    <lineage>
        <taxon>Bacteria</taxon>
        <taxon>Pseudomonadati</taxon>
        <taxon>Bacteroidota</taxon>
        <taxon>Sphingobacteriia</taxon>
        <taxon>Sphingobacteriales</taxon>
        <taxon>Sphingobacteriaceae</taxon>
        <taxon>Olivibacter</taxon>
    </lineage>
</organism>
<evidence type="ECO:0000256" key="5">
    <source>
        <dbReference type="ARBA" id="ARBA00023237"/>
    </source>
</evidence>
<dbReference type="InterPro" id="IPR012944">
    <property type="entry name" value="SusD_RagB_dom"/>
</dbReference>
<evidence type="ECO:0000259" key="7">
    <source>
        <dbReference type="Pfam" id="PF07980"/>
    </source>
</evidence>
<keyword evidence="5" id="KW-0998">Cell outer membrane</keyword>
<dbReference type="RefSeq" id="WP_149105857.1">
    <property type="nucleotide sequence ID" value="NZ_JBHLWO010000002.1"/>
</dbReference>
<dbReference type="PROSITE" id="PS51257">
    <property type="entry name" value="PROKAR_LIPOPROTEIN"/>
    <property type="match status" value="1"/>
</dbReference>
<feature type="domain" description="RagB/SusD" evidence="7">
    <location>
        <begin position="313"/>
        <end position="519"/>
    </location>
</feature>
<keyword evidence="10" id="KW-1185">Reference proteome</keyword>
<dbReference type="Pfam" id="PF14322">
    <property type="entry name" value="SusD-like_3"/>
    <property type="match status" value="1"/>
</dbReference>
<keyword evidence="3 6" id="KW-0732">Signal</keyword>
<evidence type="ECO:0000256" key="1">
    <source>
        <dbReference type="ARBA" id="ARBA00004442"/>
    </source>
</evidence>
<reference evidence="9 10" key="1">
    <citation type="submission" date="2024-09" db="EMBL/GenBank/DDBJ databases">
        <authorList>
            <person name="Sun Q."/>
            <person name="Mori K."/>
        </authorList>
    </citation>
    <scope>NUCLEOTIDE SEQUENCE [LARGE SCALE GENOMIC DNA]</scope>
    <source>
        <strain evidence="9 10">CCM 7765</strain>
    </source>
</reference>
<evidence type="ECO:0000313" key="9">
    <source>
        <dbReference type="EMBL" id="MFC0320107.1"/>
    </source>
</evidence>
<keyword evidence="4" id="KW-0472">Membrane</keyword>
<sequence length="520" mass="59904">MKMYLFRITFVLLNILSFSACTNLDEEVYDQLTEEHFYRDERDLLAAVAPVYGGYRGLLEWRKWWDFEETTDIVVTPRAAWFDGGIYIRLNNHTWRSEDPHFSDLWGQAYGGISDCNRVIYQINKAEFPIQNKDRFIAELELARAYWYYILCEAFGNVPLIDRFDVEPGYLPATNTRQEVFDFIEASIKKNVDLLSEDTRLSYGRFNKFNAKMLLARLYLNAEAWIGKPMYDACKLLCDEIIASGKYSLEPDYSAPFAVRNENSPEIIFAYPNDEVKTGSTIYMALQKTLHPSNVKTFNLQTWLDNGVCAVPSFVEHYAADDHRLEKTWRMGQQYGSDGSMLYCTGIVPGWAGKPLNYTKEVSSLENGGEAEGYRCGKYEIEMGTSRAMNNDWVAMRYAEVYYMKAECILRLGEDANEAAILVNAVRKRSVESALSASDLTETVQVNGTAVRWGNMLLEWGREFALEGLRRSQLIRFDNNYTRGEWRFHSASQSEHLNLFPIPFTEMQANPNLKQNPGYN</sequence>